<evidence type="ECO:0000256" key="3">
    <source>
        <dbReference type="RuleBase" id="RU000524"/>
    </source>
</evidence>
<dbReference type="Pfam" id="PF00436">
    <property type="entry name" value="SSB"/>
    <property type="match status" value="1"/>
</dbReference>
<dbReference type="EMBL" id="CP091139">
    <property type="protein sequence ID" value="UUT35264.1"/>
    <property type="molecule type" value="Genomic_DNA"/>
</dbReference>
<dbReference type="InterPro" id="IPR000424">
    <property type="entry name" value="Primosome_PriB/ssb"/>
</dbReference>
<organism evidence="5 6">
    <name type="scientific">Microbacterium elymi</name>
    <dbReference type="NCBI Taxonomy" id="2909587"/>
    <lineage>
        <taxon>Bacteria</taxon>
        <taxon>Bacillati</taxon>
        <taxon>Actinomycetota</taxon>
        <taxon>Actinomycetes</taxon>
        <taxon>Micrococcales</taxon>
        <taxon>Microbacteriaceae</taxon>
        <taxon>Microbacterium</taxon>
    </lineage>
</organism>
<keyword evidence="1 2" id="KW-0238">DNA-binding</keyword>
<dbReference type="Proteomes" id="UP001054811">
    <property type="component" value="Chromosome"/>
</dbReference>
<feature type="region of interest" description="Disordered" evidence="4">
    <location>
        <begin position="146"/>
        <end position="201"/>
    </location>
</feature>
<feature type="compositionally biased region" description="Basic and acidic residues" evidence="4">
    <location>
        <begin position="192"/>
        <end position="201"/>
    </location>
</feature>
<protein>
    <recommendedName>
        <fullName evidence="2 3">Single-stranded DNA-binding protein</fullName>
        <shortName evidence="2">SSB</shortName>
    </recommendedName>
</protein>
<dbReference type="RefSeq" id="WP_259611837.1">
    <property type="nucleotide sequence ID" value="NZ_CP091139.2"/>
</dbReference>
<sequence length="201" mass="21113">MSDTITITGNLAADPEQRLIGNGTTVTSFRVASSQRHRDKDSGNWVETEPNWYQVSAFRGLGAHAFASLHRGERVIVTGRLKVRRWENEKGKGMSVEIDAEAIGHDLLWGTTRYTRAGAADQWNVPGADAAAGPTTEGQTEWATAQPGEGRAAALDASATGGPTPGASSPDWGAPGADVPSPPPLPATPTGTERELADAPF</sequence>
<dbReference type="GO" id="GO:0003677">
    <property type="term" value="F:DNA binding"/>
    <property type="evidence" value="ECO:0007669"/>
    <property type="project" value="UniProtKB-KW"/>
</dbReference>
<dbReference type="PROSITE" id="PS50935">
    <property type="entry name" value="SSB"/>
    <property type="match status" value="1"/>
</dbReference>
<evidence type="ECO:0000256" key="2">
    <source>
        <dbReference type="HAMAP-Rule" id="MF_00984"/>
    </source>
</evidence>
<dbReference type="SUPFAM" id="SSF50249">
    <property type="entry name" value="Nucleic acid-binding proteins"/>
    <property type="match status" value="1"/>
</dbReference>
<dbReference type="CDD" id="cd04496">
    <property type="entry name" value="SSB_OBF"/>
    <property type="match status" value="1"/>
</dbReference>
<evidence type="ECO:0000313" key="6">
    <source>
        <dbReference type="Proteomes" id="UP001054811"/>
    </source>
</evidence>
<dbReference type="NCBIfam" id="TIGR00621">
    <property type="entry name" value="ssb"/>
    <property type="match status" value="1"/>
</dbReference>
<evidence type="ECO:0000256" key="1">
    <source>
        <dbReference type="ARBA" id="ARBA00023125"/>
    </source>
</evidence>
<gene>
    <name evidence="5" type="primary">ssb</name>
    <name evidence="5" type="ORF">L2X98_34325</name>
</gene>
<dbReference type="HAMAP" id="MF_00984">
    <property type="entry name" value="SSB"/>
    <property type="match status" value="1"/>
</dbReference>
<name>A0ABY5NJF8_9MICO</name>
<proteinExistence type="inferred from homology"/>
<accession>A0ABY5NJF8</accession>
<dbReference type="InterPro" id="IPR012340">
    <property type="entry name" value="NA-bd_OB-fold"/>
</dbReference>
<dbReference type="PANTHER" id="PTHR10302:SF27">
    <property type="entry name" value="SINGLE-STRANDED DNA-BINDING PROTEIN"/>
    <property type="match status" value="1"/>
</dbReference>
<dbReference type="PANTHER" id="PTHR10302">
    <property type="entry name" value="SINGLE-STRANDED DNA-BINDING PROTEIN"/>
    <property type="match status" value="1"/>
</dbReference>
<evidence type="ECO:0000313" key="5">
    <source>
        <dbReference type="EMBL" id="UUT35264.1"/>
    </source>
</evidence>
<evidence type="ECO:0000256" key="4">
    <source>
        <dbReference type="SAM" id="MobiDB-lite"/>
    </source>
</evidence>
<comment type="subunit">
    <text evidence="2">Homotetramer.</text>
</comment>
<dbReference type="InterPro" id="IPR011344">
    <property type="entry name" value="ssDNA-bd"/>
</dbReference>
<dbReference type="Gene3D" id="2.40.50.140">
    <property type="entry name" value="Nucleic acid-binding proteins"/>
    <property type="match status" value="1"/>
</dbReference>
<comment type="caution">
    <text evidence="2">Lacks conserved residue(s) required for the propagation of feature annotation.</text>
</comment>
<keyword evidence="6" id="KW-1185">Reference proteome</keyword>
<reference evidence="5" key="1">
    <citation type="submission" date="2022-01" db="EMBL/GenBank/DDBJ databases">
        <title>Microbacterium eymi and Microbacterium rhizovicinus sp. nov., isolated from the rhizospheric soil of Elymus tsukushiensis, a plant native to the Dokdo Islands, Republic of Korea.</title>
        <authorList>
            <person name="Hwang Y.J."/>
        </authorList>
    </citation>
    <scope>NUCLEOTIDE SEQUENCE</scope>
    <source>
        <strain evidence="5">KUDC0405</strain>
    </source>
</reference>